<feature type="chain" id="PRO_5036810769" evidence="1">
    <location>
        <begin position="20"/>
        <end position="226"/>
    </location>
</feature>
<dbReference type="EMBL" id="CP078073">
    <property type="protein sequence ID" value="QXL89103.1"/>
    <property type="molecule type" value="Genomic_DNA"/>
</dbReference>
<reference evidence="3 4" key="1">
    <citation type="submission" date="2021-07" db="EMBL/GenBank/DDBJ databases">
        <title>Karlodiniumbacter phycospheric gen. nov., sp. nov., a phycosphere bacterium isolated from karlodinium veneficum.</title>
        <authorList>
            <person name="Peng Y."/>
            <person name="Jiang L."/>
            <person name="Lee J."/>
        </authorList>
    </citation>
    <scope>NUCLEOTIDE SEQUENCE</scope>
    <source>
        <strain evidence="3 4">N5</strain>
    </source>
</reference>
<protein>
    <submittedName>
        <fullName evidence="3">Uncharacterized protein</fullName>
    </submittedName>
</protein>
<name>A0A975TWQ0_9RHOB</name>
<keyword evidence="1" id="KW-0732">Signal</keyword>
<dbReference type="Proteomes" id="UP000693972">
    <property type="component" value="Unassembled WGS sequence"/>
</dbReference>
<dbReference type="EMBL" id="JAIMBW010000001">
    <property type="protein sequence ID" value="MBY4892353.1"/>
    <property type="molecule type" value="Genomic_DNA"/>
</dbReference>
<evidence type="ECO:0000313" key="3">
    <source>
        <dbReference type="EMBL" id="QXL89103.1"/>
    </source>
</evidence>
<keyword evidence="4" id="KW-1185">Reference proteome</keyword>
<dbReference type="RefSeq" id="WP_257892152.1">
    <property type="nucleotide sequence ID" value="NZ_JAIMBW010000001.1"/>
</dbReference>
<organism evidence="3">
    <name type="scientific">Gymnodinialimonas phycosphaerae</name>
    <dbReference type="NCBI Taxonomy" id="2841589"/>
    <lineage>
        <taxon>Bacteria</taxon>
        <taxon>Pseudomonadati</taxon>
        <taxon>Pseudomonadota</taxon>
        <taxon>Alphaproteobacteria</taxon>
        <taxon>Rhodobacterales</taxon>
        <taxon>Paracoccaceae</taxon>
        <taxon>Gymnodinialimonas</taxon>
    </lineage>
</organism>
<evidence type="ECO:0000313" key="2">
    <source>
        <dbReference type="EMBL" id="MBY4892353.1"/>
    </source>
</evidence>
<sequence length="226" mass="24612">MARFLFIVILTLSVLPATAQEAPLRFPLGGVLGLANQAYLDRNSFERALTTLFPLAISPERPPYTAPIDPFLWSLSGSFGGTGAHPRPGAIFECTRYGLATREVFAAEGMSSARTFALMRYARPQFDDATNWPEGAVARLHCVFVWDDVRVVEILPEHASRALLATLFQTLTDQPNPSQVYGEAGYRIDATGGPDDSVVQVESARMTLTLGHQSLSFRSFLMAGGS</sequence>
<accession>A0A975TWQ0</accession>
<feature type="signal peptide" evidence="1">
    <location>
        <begin position="1"/>
        <end position="19"/>
    </location>
</feature>
<dbReference type="AlphaFoldDB" id="A0A975TWQ0"/>
<evidence type="ECO:0000256" key="1">
    <source>
        <dbReference type="SAM" id="SignalP"/>
    </source>
</evidence>
<gene>
    <name evidence="2" type="ORF">KUL25_06200</name>
    <name evidence="3" type="ORF">KUL25_06205</name>
</gene>
<proteinExistence type="predicted"/>
<evidence type="ECO:0000313" key="4">
    <source>
        <dbReference type="Proteomes" id="UP000693972"/>
    </source>
</evidence>